<evidence type="ECO:0000256" key="1">
    <source>
        <dbReference type="SAM" id="MobiDB-lite"/>
    </source>
</evidence>
<feature type="region of interest" description="Disordered" evidence="1">
    <location>
        <begin position="30"/>
        <end position="56"/>
    </location>
</feature>
<comment type="caution">
    <text evidence="2">The sequence shown here is derived from an EMBL/GenBank/DDBJ whole genome shotgun (WGS) entry which is preliminary data.</text>
</comment>
<feature type="compositionally biased region" description="Low complexity" evidence="1">
    <location>
        <begin position="178"/>
        <end position="187"/>
    </location>
</feature>
<feature type="compositionally biased region" description="Basic and acidic residues" evidence="1">
    <location>
        <begin position="164"/>
        <end position="177"/>
    </location>
</feature>
<gene>
    <name evidence="2" type="ORF">C3B59_08000</name>
</gene>
<dbReference type="Proteomes" id="UP000237104">
    <property type="component" value="Unassembled WGS sequence"/>
</dbReference>
<name>A0A2S3ZG66_9MICO</name>
<protein>
    <submittedName>
        <fullName evidence="2">Uncharacterized protein</fullName>
    </submittedName>
</protein>
<accession>A0A2S3ZG66</accession>
<dbReference type="AlphaFoldDB" id="A0A2S3ZG66"/>
<organism evidence="2 3">
    <name type="scientific">Cryobacterium zongtaii</name>
    <dbReference type="NCBI Taxonomy" id="1259217"/>
    <lineage>
        <taxon>Bacteria</taxon>
        <taxon>Bacillati</taxon>
        <taxon>Actinomycetota</taxon>
        <taxon>Actinomycetes</taxon>
        <taxon>Micrococcales</taxon>
        <taxon>Microbacteriaceae</taxon>
        <taxon>Cryobacterium</taxon>
    </lineage>
</organism>
<dbReference type="EMBL" id="PPXF01000037">
    <property type="protein sequence ID" value="POH66365.1"/>
    <property type="molecule type" value="Genomic_DNA"/>
</dbReference>
<evidence type="ECO:0000313" key="2">
    <source>
        <dbReference type="EMBL" id="POH66365.1"/>
    </source>
</evidence>
<sequence>MELILAVTRGAWPATDAAVRDLFATLGVRPVDTGTGTDSDAGTDDSAAADPAAGETWPSPVDIRCLEMSLGGEVYASWTSHAGDFLGIDLQLYNAPRPNDPGTRLGYDRILALLSQNLGTPTEPWDDEEIPPRRWEVGRWRILLHLFTLRDSGVMLSVDDAATADRAEREASARQDAAHAQAARPRP</sequence>
<feature type="compositionally biased region" description="Low complexity" evidence="1">
    <location>
        <begin position="32"/>
        <end position="54"/>
    </location>
</feature>
<proteinExistence type="predicted"/>
<feature type="region of interest" description="Disordered" evidence="1">
    <location>
        <begin position="164"/>
        <end position="187"/>
    </location>
</feature>
<evidence type="ECO:0000313" key="3">
    <source>
        <dbReference type="Proteomes" id="UP000237104"/>
    </source>
</evidence>
<reference evidence="2 3" key="1">
    <citation type="submission" date="2018-01" db="EMBL/GenBank/DDBJ databases">
        <title>Cryobacterium sp. nov., from glaciers in China.</title>
        <authorList>
            <person name="Liu Q."/>
            <person name="Xin Y.-H."/>
        </authorList>
    </citation>
    <scope>NUCLEOTIDE SEQUENCE [LARGE SCALE GENOMIC DNA]</scope>
    <source>
        <strain evidence="2 3">TMB1-8</strain>
    </source>
</reference>